<dbReference type="GeneID" id="10508791"/>
<evidence type="ECO:0000313" key="2">
    <source>
        <dbReference type="EMBL" id="EGC32527.1"/>
    </source>
</evidence>
<feature type="transmembrane region" description="Helical" evidence="1">
    <location>
        <begin position="199"/>
        <end position="218"/>
    </location>
</feature>
<keyword evidence="1" id="KW-1133">Transmembrane helix</keyword>
<keyword evidence="3" id="KW-1185">Reference proteome</keyword>
<dbReference type="InterPro" id="IPR008547">
    <property type="entry name" value="DUF829_TMEM53"/>
</dbReference>
<dbReference type="Gene3D" id="3.40.50.1820">
    <property type="entry name" value="alpha/beta hydrolase"/>
    <property type="match status" value="1"/>
</dbReference>
<sequence length="310" mass="35982">MSTSNNKTITSSKTAAHIPCKFEVTPSIDPKNKNNHLTFIPTDKNSNNPNLSIIKKSADDDMESRPLCIVLGWMGSTQKLLIKYINLWTSRGFNTLSYRADYFEILSIFGIRRKAEVMLKQIANYLKERPNCDSVIFHIFSNGGGFLYWTFIEYMLGMEEYKSIHPMIKGVVMDSLPTFTNKQLFTGFWTLAKPMGGGIGTYMALPLTAAVWFPYFVLYRKYLTHPKNQYVHTILYSTDDKLIPGSEVEEFIKRLKQYIRDDLIHIQHWEKSEHVSHLRHHTKDYIRNINQFLVAVQAEEKRKTLPQAKL</sequence>
<evidence type="ECO:0000313" key="3">
    <source>
        <dbReference type="Proteomes" id="UP000001064"/>
    </source>
</evidence>
<dbReference type="OMA" id="YINLWTS"/>
<accession>F0ZU57</accession>
<dbReference type="eggNOG" id="KOG2521">
    <property type="taxonomic scope" value="Eukaryota"/>
</dbReference>
<dbReference type="AlphaFoldDB" id="F0ZU57"/>
<proteinExistence type="predicted"/>
<gene>
    <name evidence="2" type="ORF">DICPUDRAFT_81648</name>
</gene>
<dbReference type="SUPFAM" id="SSF53474">
    <property type="entry name" value="alpha/beta-Hydrolases"/>
    <property type="match status" value="1"/>
</dbReference>
<evidence type="ECO:0008006" key="4">
    <source>
        <dbReference type="Google" id="ProtNLM"/>
    </source>
</evidence>
<keyword evidence="1" id="KW-0472">Membrane</keyword>
<dbReference type="FunCoup" id="F0ZU57">
    <property type="interactions" value="1"/>
</dbReference>
<organism evidence="2 3">
    <name type="scientific">Dictyostelium purpureum</name>
    <name type="common">Slime mold</name>
    <dbReference type="NCBI Taxonomy" id="5786"/>
    <lineage>
        <taxon>Eukaryota</taxon>
        <taxon>Amoebozoa</taxon>
        <taxon>Evosea</taxon>
        <taxon>Eumycetozoa</taxon>
        <taxon>Dictyostelia</taxon>
        <taxon>Dictyosteliales</taxon>
        <taxon>Dictyosteliaceae</taxon>
        <taxon>Dictyostelium</taxon>
    </lineage>
</organism>
<reference evidence="3" key="1">
    <citation type="journal article" date="2011" name="Genome Biol.">
        <title>Comparative genomics of the social amoebae Dictyostelium discoideum and Dictyostelium purpureum.</title>
        <authorList>
            <consortium name="US DOE Joint Genome Institute (JGI-PGF)"/>
            <person name="Sucgang R."/>
            <person name="Kuo A."/>
            <person name="Tian X."/>
            <person name="Salerno W."/>
            <person name="Parikh A."/>
            <person name="Feasley C.L."/>
            <person name="Dalin E."/>
            <person name="Tu H."/>
            <person name="Huang E."/>
            <person name="Barry K."/>
            <person name="Lindquist E."/>
            <person name="Shapiro H."/>
            <person name="Bruce D."/>
            <person name="Schmutz J."/>
            <person name="Salamov A."/>
            <person name="Fey P."/>
            <person name="Gaudet P."/>
            <person name="Anjard C."/>
            <person name="Babu M.M."/>
            <person name="Basu S."/>
            <person name="Bushmanova Y."/>
            <person name="van der Wel H."/>
            <person name="Katoh-Kurasawa M."/>
            <person name="Dinh C."/>
            <person name="Coutinho P.M."/>
            <person name="Saito T."/>
            <person name="Elias M."/>
            <person name="Schaap P."/>
            <person name="Kay R.R."/>
            <person name="Henrissat B."/>
            <person name="Eichinger L."/>
            <person name="Rivero F."/>
            <person name="Putnam N.H."/>
            <person name="West C.M."/>
            <person name="Loomis W.F."/>
            <person name="Chisholm R.L."/>
            <person name="Shaulsky G."/>
            <person name="Strassmann J.E."/>
            <person name="Queller D.C."/>
            <person name="Kuspa A."/>
            <person name="Grigoriev I.V."/>
        </authorList>
    </citation>
    <scope>NUCLEOTIDE SEQUENCE [LARGE SCALE GENOMIC DNA]</scope>
    <source>
        <strain evidence="3">QSDP1</strain>
    </source>
</reference>
<keyword evidence="1" id="KW-0812">Transmembrane</keyword>
<dbReference type="Proteomes" id="UP000001064">
    <property type="component" value="Unassembled WGS sequence"/>
</dbReference>
<dbReference type="VEuPathDB" id="AmoebaDB:DICPUDRAFT_81648"/>
<dbReference type="InParanoid" id="F0ZU57"/>
<name>F0ZU57_DICPU</name>
<dbReference type="KEGG" id="dpp:DICPUDRAFT_81648"/>
<dbReference type="PANTHER" id="PTHR12265:SF39">
    <property type="entry name" value="TRANSMEMBRANE PROTEIN 53"/>
    <property type="match status" value="1"/>
</dbReference>
<dbReference type="PANTHER" id="PTHR12265">
    <property type="entry name" value="TRANSMEMBRANE PROTEIN 53"/>
    <property type="match status" value="1"/>
</dbReference>
<dbReference type="Pfam" id="PF05705">
    <property type="entry name" value="DUF829"/>
    <property type="match status" value="1"/>
</dbReference>
<dbReference type="RefSeq" id="XP_003290939.1">
    <property type="nucleotide sequence ID" value="XM_003290891.1"/>
</dbReference>
<dbReference type="OrthoDB" id="77878at2759"/>
<evidence type="ECO:0000256" key="1">
    <source>
        <dbReference type="SAM" id="Phobius"/>
    </source>
</evidence>
<protein>
    <recommendedName>
        <fullName evidence="4">Transmembrane protein 53</fullName>
    </recommendedName>
</protein>
<dbReference type="EMBL" id="GL871188">
    <property type="protein sequence ID" value="EGC32527.1"/>
    <property type="molecule type" value="Genomic_DNA"/>
</dbReference>
<feature type="transmembrane region" description="Helical" evidence="1">
    <location>
        <begin position="135"/>
        <end position="152"/>
    </location>
</feature>
<dbReference type="InterPro" id="IPR029058">
    <property type="entry name" value="AB_hydrolase_fold"/>
</dbReference>